<evidence type="ECO:0000313" key="8">
    <source>
        <dbReference type="EMBL" id="RKS68257.1"/>
    </source>
</evidence>
<dbReference type="InterPro" id="IPR013154">
    <property type="entry name" value="ADH-like_N"/>
</dbReference>
<evidence type="ECO:0000256" key="1">
    <source>
        <dbReference type="ARBA" id="ARBA00001947"/>
    </source>
</evidence>
<keyword evidence="2 5" id="KW-0479">Metal-binding</keyword>
<dbReference type="SUPFAM" id="SSF51735">
    <property type="entry name" value="NAD(P)-binding Rossmann-fold domains"/>
    <property type="match status" value="1"/>
</dbReference>
<keyword evidence="4" id="KW-0560">Oxidoreductase</keyword>
<feature type="domain" description="Alcohol dehydrogenase-like C-terminal" evidence="6">
    <location>
        <begin position="179"/>
        <end position="305"/>
    </location>
</feature>
<dbReference type="Gene3D" id="3.40.50.720">
    <property type="entry name" value="NAD(P)-binding Rossmann-like Domain"/>
    <property type="match status" value="1"/>
</dbReference>
<dbReference type="EMBL" id="RBWU01000008">
    <property type="protein sequence ID" value="RKS68257.1"/>
    <property type="molecule type" value="Genomic_DNA"/>
</dbReference>
<evidence type="ECO:0000256" key="5">
    <source>
        <dbReference type="RuleBase" id="RU361277"/>
    </source>
</evidence>
<dbReference type="Gene3D" id="3.90.180.10">
    <property type="entry name" value="Medium-chain alcohol dehydrogenases, catalytic domain"/>
    <property type="match status" value="1"/>
</dbReference>
<dbReference type="InterPro" id="IPR011032">
    <property type="entry name" value="GroES-like_sf"/>
</dbReference>
<evidence type="ECO:0000256" key="2">
    <source>
        <dbReference type="ARBA" id="ARBA00022723"/>
    </source>
</evidence>
<dbReference type="InterPro" id="IPR036291">
    <property type="entry name" value="NAD(P)-bd_dom_sf"/>
</dbReference>
<dbReference type="SUPFAM" id="SSF50129">
    <property type="entry name" value="GroES-like"/>
    <property type="match status" value="1"/>
</dbReference>
<protein>
    <submittedName>
        <fullName evidence="8">Glutathione-independent formaldehyde dehydrogenase</fullName>
    </submittedName>
</protein>
<comment type="cofactor">
    <cofactor evidence="1 5">
        <name>Zn(2+)</name>
        <dbReference type="ChEBI" id="CHEBI:29105"/>
    </cofactor>
</comment>
<proteinExistence type="inferred from homology"/>
<comment type="caution">
    <text evidence="8">The sequence shown here is derived from an EMBL/GenBank/DDBJ whole genome shotgun (WGS) entry which is preliminary data.</text>
</comment>
<dbReference type="Pfam" id="PF00107">
    <property type="entry name" value="ADH_zinc_N"/>
    <property type="match status" value="1"/>
</dbReference>
<dbReference type="GO" id="GO:0008270">
    <property type="term" value="F:zinc ion binding"/>
    <property type="evidence" value="ECO:0007669"/>
    <property type="project" value="InterPro"/>
</dbReference>
<dbReference type="GO" id="GO:0016491">
    <property type="term" value="F:oxidoreductase activity"/>
    <property type="evidence" value="ECO:0007669"/>
    <property type="project" value="UniProtKB-KW"/>
</dbReference>
<keyword evidence="3 5" id="KW-0862">Zinc</keyword>
<dbReference type="Proteomes" id="UP000274601">
    <property type="component" value="Unassembled WGS sequence"/>
</dbReference>
<evidence type="ECO:0000259" key="7">
    <source>
        <dbReference type="Pfam" id="PF08240"/>
    </source>
</evidence>
<dbReference type="Pfam" id="PF08240">
    <property type="entry name" value="ADH_N"/>
    <property type="match status" value="1"/>
</dbReference>
<feature type="domain" description="Alcohol dehydrogenase-like N-terminal" evidence="7">
    <location>
        <begin position="25"/>
        <end position="130"/>
    </location>
</feature>
<keyword evidence="9" id="KW-1185">Reference proteome</keyword>
<name>A0A495Q9X4_9ACTN</name>
<organism evidence="8 9">
    <name type="scientific">Actinomadura pelletieri DSM 43383</name>
    <dbReference type="NCBI Taxonomy" id="1120940"/>
    <lineage>
        <taxon>Bacteria</taxon>
        <taxon>Bacillati</taxon>
        <taxon>Actinomycetota</taxon>
        <taxon>Actinomycetes</taxon>
        <taxon>Streptosporangiales</taxon>
        <taxon>Thermomonosporaceae</taxon>
        <taxon>Actinomadura</taxon>
    </lineage>
</organism>
<sequence>MLATRFNKPFDITVEQFPDPRPVDPADATVEILYSAICGSDLWTYRGIVPHAPGGIGHEFMGRVLDVGADVTSVRPGDTVIAPFAFSEGHCDQCRSGLQPLCEDSGIWGKDWAGAQAQAIRVPFADATLVPLPWSAGELDTELARLLMPLCDVYATGTHGAVLAGVGPGDTVVVIGDGAVGISAAHAARRMGAGRVVLLGEQPARLTVAEGFDVETLRVSRDESPVARVRELLGGRLPDRVVECVGAQAAFDTALEVVAPGGAVGYVGVPHGVEPVAPMRLFARQINLCGGVAPARRYLPGLIDEVRAGGLDLSALIDRTLALADAPKGYAAMDTGTALKVLLETTGGSHGD</sequence>
<dbReference type="PANTHER" id="PTHR42813">
    <property type="entry name" value="ZINC-TYPE ALCOHOL DEHYDROGENASE-LIKE"/>
    <property type="match status" value="1"/>
</dbReference>
<evidence type="ECO:0000256" key="4">
    <source>
        <dbReference type="ARBA" id="ARBA00023002"/>
    </source>
</evidence>
<dbReference type="RefSeq" id="WP_121438180.1">
    <property type="nucleotide sequence ID" value="NZ_RBWU01000008.1"/>
</dbReference>
<dbReference type="OrthoDB" id="241504at2"/>
<accession>A0A495Q9X4</accession>
<dbReference type="InterPro" id="IPR002328">
    <property type="entry name" value="ADH_Zn_CS"/>
</dbReference>
<dbReference type="PROSITE" id="PS00059">
    <property type="entry name" value="ADH_ZINC"/>
    <property type="match status" value="1"/>
</dbReference>
<comment type="similarity">
    <text evidence="5">Belongs to the zinc-containing alcohol dehydrogenase family.</text>
</comment>
<gene>
    <name evidence="8" type="ORF">BZB76_6517</name>
</gene>
<evidence type="ECO:0000256" key="3">
    <source>
        <dbReference type="ARBA" id="ARBA00022833"/>
    </source>
</evidence>
<evidence type="ECO:0000313" key="9">
    <source>
        <dbReference type="Proteomes" id="UP000274601"/>
    </source>
</evidence>
<dbReference type="AlphaFoldDB" id="A0A495Q9X4"/>
<reference evidence="8 9" key="1">
    <citation type="submission" date="2018-10" db="EMBL/GenBank/DDBJ databases">
        <title>Genomic Encyclopedia of Archaeal and Bacterial Type Strains, Phase II (KMG-II): from individual species to whole genera.</title>
        <authorList>
            <person name="Goeker M."/>
        </authorList>
    </citation>
    <scope>NUCLEOTIDE SEQUENCE [LARGE SCALE GENOMIC DNA]</scope>
    <source>
        <strain evidence="8 9">DSM 43383</strain>
    </source>
</reference>
<dbReference type="InterPro" id="IPR013149">
    <property type="entry name" value="ADH-like_C"/>
</dbReference>
<dbReference type="PANTHER" id="PTHR42813:SF2">
    <property type="entry name" value="DEHYDROGENASE, ZINC-CONTAINING, PUTATIVE (AFU_ORTHOLOGUE AFUA_2G02810)-RELATED"/>
    <property type="match status" value="1"/>
</dbReference>
<evidence type="ECO:0000259" key="6">
    <source>
        <dbReference type="Pfam" id="PF00107"/>
    </source>
</evidence>